<dbReference type="SUPFAM" id="SSF64438">
    <property type="entry name" value="CNF1/YfiH-like putative cysteine hydrolases"/>
    <property type="match status" value="1"/>
</dbReference>
<protein>
    <recommendedName>
        <fullName evidence="12">Purine nucleoside phosphorylase</fullName>
    </recommendedName>
</protein>
<dbReference type="AlphaFoldDB" id="Q1QBP4"/>
<evidence type="ECO:0000256" key="3">
    <source>
        <dbReference type="ARBA" id="ARBA00022679"/>
    </source>
</evidence>
<dbReference type="InterPro" id="IPR011324">
    <property type="entry name" value="Cytotoxic_necrot_fac-like_cat"/>
</dbReference>
<organism evidence="10 11">
    <name type="scientific">Psychrobacter cryohalolentis (strain ATCC BAA-1226 / DSM 17306 / VKM B-2378 / K5)</name>
    <dbReference type="NCBI Taxonomy" id="335284"/>
    <lineage>
        <taxon>Bacteria</taxon>
        <taxon>Pseudomonadati</taxon>
        <taxon>Pseudomonadota</taxon>
        <taxon>Gammaproteobacteria</taxon>
        <taxon>Moraxellales</taxon>
        <taxon>Moraxellaceae</taxon>
        <taxon>Psychrobacter</taxon>
    </lineage>
</organism>
<evidence type="ECO:0000256" key="9">
    <source>
        <dbReference type="ARBA" id="ARBA00049893"/>
    </source>
</evidence>
<dbReference type="RefSeq" id="WP_011513464.1">
    <property type="nucleotide sequence ID" value="NC_007969.1"/>
</dbReference>
<keyword evidence="5" id="KW-0378">Hydrolase</keyword>
<sequence length="321" mass="34585">MKNTLPMTLLAQLDDVAVFQTAGFSDIDYANIDISRSKINQQPPQRQQASYGELNLGLHVNDDASVVLSNRMRVLATINEQMIAQQNLPVHSVPVKALHWVNQVHGNHIHDTDATVLSMAPMAADAMVSKQDGTGLAIMTADCVPIVLYQPATGQIAAIHAGWQGLACGVIKATAERFSDSGEIMAWIGVCISQDSYEVGSQVRDKLLAGCIANNALTTDAISNFDERYVMASGTSELDAASTADKLSDNTPVYAEKIKIDLPKIAADQLQAAGIVVCNESSIPCSYADGHYYSYRRQTHLQQAATGRMALIITRSASIYS</sequence>
<comment type="catalytic activity">
    <reaction evidence="1">
        <text>inosine + phosphate = alpha-D-ribose 1-phosphate + hypoxanthine</text>
        <dbReference type="Rhea" id="RHEA:27646"/>
        <dbReference type="ChEBI" id="CHEBI:17368"/>
        <dbReference type="ChEBI" id="CHEBI:17596"/>
        <dbReference type="ChEBI" id="CHEBI:43474"/>
        <dbReference type="ChEBI" id="CHEBI:57720"/>
        <dbReference type="EC" id="2.4.2.1"/>
    </reaction>
    <physiologicalReaction direction="left-to-right" evidence="1">
        <dbReference type="Rhea" id="RHEA:27647"/>
    </physiologicalReaction>
</comment>
<dbReference type="EMBL" id="CP000323">
    <property type="protein sequence ID" value="ABE74909.1"/>
    <property type="molecule type" value="Genomic_DNA"/>
</dbReference>
<dbReference type="PANTHER" id="PTHR30616:SF2">
    <property type="entry name" value="PURINE NUCLEOSIDE PHOSPHORYLASE LACC1"/>
    <property type="match status" value="1"/>
</dbReference>
<dbReference type="CDD" id="cd16833">
    <property type="entry name" value="YfiH"/>
    <property type="match status" value="1"/>
</dbReference>
<dbReference type="Proteomes" id="UP000002425">
    <property type="component" value="Chromosome"/>
</dbReference>
<dbReference type="Gene3D" id="3.60.140.10">
    <property type="entry name" value="CNF1/YfiH-like putative cysteine hydrolases"/>
    <property type="match status" value="1"/>
</dbReference>
<evidence type="ECO:0000313" key="10">
    <source>
        <dbReference type="EMBL" id="ABE74909.1"/>
    </source>
</evidence>
<dbReference type="Pfam" id="PF02578">
    <property type="entry name" value="Cu-oxidase_4"/>
    <property type="match status" value="1"/>
</dbReference>
<gene>
    <name evidence="10" type="ordered locus">Pcryo_1128</name>
</gene>
<dbReference type="PANTHER" id="PTHR30616">
    <property type="entry name" value="UNCHARACTERIZED PROTEIN YFIH"/>
    <property type="match status" value="1"/>
</dbReference>
<evidence type="ECO:0000313" key="11">
    <source>
        <dbReference type="Proteomes" id="UP000002425"/>
    </source>
</evidence>
<keyword evidence="4" id="KW-0479">Metal-binding</keyword>
<evidence type="ECO:0000256" key="8">
    <source>
        <dbReference type="ARBA" id="ARBA00048968"/>
    </source>
</evidence>
<dbReference type="eggNOG" id="COG1496">
    <property type="taxonomic scope" value="Bacteria"/>
</dbReference>
<name>Q1QBP4_PSYCK</name>
<keyword evidence="11" id="KW-1185">Reference proteome</keyword>
<comment type="similarity">
    <text evidence="2">Belongs to the purine nucleoside phosphorylase YfiH/LACC1 family.</text>
</comment>
<proteinExistence type="inferred from homology"/>
<evidence type="ECO:0000256" key="6">
    <source>
        <dbReference type="ARBA" id="ARBA00022833"/>
    </source>
</evidence>
<accession>Q1QBP4</accession>
<dbReference type="InterPro" id="IPR038371">
    <property type="entry name" value="Cu_polyphenol_OxRdtase_sf"/>
</dbReference>
<dbReference type="GO" id="GO:0005507">
    <property type="term" value="F:copper ion binding"/>
    <property type="evidence" value="ECO:0007669"/>
    <property type="project" value="TreeGrafter"/>
</dbReference>
<comment type="catalytic activity">
    <reaction evidence="7">
        <text>adenosine + H2O + H(+) = inosine + NH4(+)</text>
        <dbReference type="Rhea" id="RHEA:24408"/>
        <dbReference type="ChEBI" id="CHEBI:15377"/>
        <dbReference type="ChEBI" id="CHEBI:15378"/>
        <dbReference type="ChEBI" id="CHEBI:16335"/>
        <dbReference type="ChEBI" id="CHEBI:17596"/>
        <dbReference type="ChEBI" id="CHEBI:28938"/>
        <dbReference type="EC" id="3.5.4.4"/>
    </reaction>
    <physiologicalReaction direction="left-to-right" evidence="7">
        <dbReference type="Rhea" id="RHEA:24409"/>
    </physiologicalReaction>
</comment>
<evidence type="ECO:0000256" key="4">
    <source>
        <dbReference type="ARBA" id="ARBA00022723"/>
    </source>
</evidence>
<dbReference type="HOGENOM" id="CLU_065784_1_1_6"/>
<evidence type="ECO:0008006" key="12">
    <source>
        <dbReference type="Google" id="ProtNLM"/>
    </source>
</evidence>
<comment type="catalytic activity">
    <reaction evidence="9">
        <text>S-methyl-5'-thioadenosine + phosphate = 5-(methylsulfanyl)-alpha-D-ribose 1-phosphate + adenine</text>
        <dbReference type="Rhea" id="RHEA:11852"/>
        <dbReference type="ChEBI" id="CHEBI:16708"/>
        <dbReference type="ChEBI" id="CHEBI:17509"/>
        <dbReference type="ChEBI" id="CHEBI:43474"/>
        <dbReference type="ChEBI" id="CHEBI:58533"/>
        <dbReference type="EC" id="2.4.2.28"/>
    </reaction>
    <physiologicalReaction direction="left-to-right" evidence="9">
        <dbReference type="Rhea" id="RHEA:11853"/>
    </physiologicalReaction>
</comment>
<dbReference type="GO" id="GO:0017061">
    <property type="term" value="F:S-methyl-5-thioadenosine phosphorylase activity"/>
    <property type="evidence" value="ECO:0007669"/>
    <property type="project" value="UniProtKB-EC"/>
</dbReference>
<keyword evidence="6" id="KW-0862">Zinc</keyword>
<comment type="catalytic activity">
    <reaction evidence="8">
        <text>adenosine + phosphate = alpha-D-ribose 1-phosphate + adenine</text>
        <dbReference type="Rhea" id="RHEA:27642"/>
        <dbReference type="ChEBI" id="CHEBI:16335"/>
        <dbReference type="ChEBI" id="CHEBI:16708"/>
        <dbReference type="ChEBI" id="CHEBI:43474"/>
        <dbReference type="ChEBI" id="CHEBI:57720"/>
        <dbReference type="EC" id="2.4.2.1"/>
    </reaction>
    <physiologicalReaction direction="left-to-right" evidence="8">
        <dbReference type="Rhea" id="RHEA:27643"/>
    </physiologicalReaction>
</comment>
<evidence type="ECO:0000256" key="1">
    <source>
        <dbReference type="ARBA" id="ARBA00000553"/>
    </source>
</evidence>
<keyword evidence="3" id="KW-0808">Transferase</keyword>
<dbReference type="KEGG" id="pcr:Pcryo_1128"/>
<dbReference type="GO" id="GO:0016787">
    <property type="term" value="F:hydrolase activity"/>
    <property type="evidence" value="ECO:0007669"/>
    <property type="project" value="UniProtKB-KW"/>
</dbReference>
<evidence type="ECO:0000256" key="2">
    <source>
        <dbReference type="ARBA" id="ARBA00007353"/>
    </source>
</evidence>
<dbReference type="InterPro" id="IPR003730">
    <property type="entry name" value="Cu_polyphenol_OxRdtase"/>
</dbReference>
<reference evidence="10" key="1">
    <citation type="submission" date="2006-03" db="EMBL/GenBank/DDBJ databases">
        <title>Complete sequence of chromosome of Psychrobacter cryohalolentis K5.</title>
        <authorList>
            <consortium name="US DOE Joint Genome Institute"/>
            <person name="Copeland A."/>
            <person name="Lucas S."/>
            <person name="Lapidus A."/>
            <person name="Barry K."/>
            <person name="Detter J.C."/>
            <person name="Glavina del Rio T."/>
            <person name="Hammon N."/>
            <person name="Israni S."/>
            <person name="Dalin E."/>
            <person name="Tice H."/>
            <person name="Pitluck S."/>
            <person name="Brettin T."/>
            <person name="Bruce D."/>
            <person name="Han C."/>
            <person name="Tapia R."/>
            <person name="Sims D.R."/>
            <person name="Gilna P."/>
            <person name="Schmutz J."/>
            <person name="Larimer F."/>
            <person name="Land M."/>
            <person name="Hauser L."/>
            <person name="Kyrpides N."/>
            <person name="Kim E."/>
            <person name="Richardson P."/>
        </authorList>
    </citation>
    <scope>NUCLEOTIDE SEQUENCE</scope>
    <source>
        <strain evidence="10">K5</strain>
    </source>
</reference>
<dbReference type="STRING" id="335284.Pcryo_1128"/>
<evidence type="ECO:0000256" key="5">
    <source>
        <dbReference type="ARBA" id="ARBA00022801"/>
    </source>
</evidence>
<evidence type="ECO:0000256" key="7">
    <source>
        <dbReference type="ARBA" id="ARBA00047989"/>
    </source>
</evidence>